<sequence length="527" mass="60969">MKLLNILLLFSTIFLTSCKNESNLTSRQDISSPESISTKEDRKALFDYIITKTQEREAFSPIKESKLGFSPIENMKACEQEFVNASSEEELWYALQKLSNARKDRHLSIDKVSKGIKPPEVSKGRAPIVFYPDFSSLEKTVFFVSDVEENNNKVQIGDELVEINGASLDEYIKWVEPYMRYSTTNNFLVRLADRIGKKDNSLPRSFYKDKLYLKLKNRKGQLYEAVLPYKKEVNLKYGRFIRNYKGYKLAWKAKSFWVYAPKDPKNKTLLLWWYGFRGDLKEASDKLVDYAKQNNMLDYDIIIDAINSRGGSQGAYAIARLTSKPFKTTGGNIRLSDIADDFRDGIIKRYDEKKIQMDHDVKETEDDGSYLYNWMKGPVTKELDAGKKYTTNVPFKCAHLPHTNTDWIMQPASIHFTGKMVVFFGPWGGSHLSQFAAMIKDNNLGYTMGMPDGGYSNTWEWHEDLIFPISKKPVAEFMWDIGHTIRPNNEILEGNPIQVDEYIPITKDNYLEYKNILLKKAQEYLEK</sequence>
<evidence type="ECO:0008006" key="3">
    <source>
        <dbReference type="Google" id="ProtNLM"/>
    </source>
</evidence>
<dbReference type="EMBL" id="JAYKLX010000003">
    <property type="protein sequence ID" value="MEB3345100.1"/>
    <property type="molecule type" value="Genomic_DNA"/>
</dbReference>
<organism evidence="1 2">
    <name type="scientific">Aquimarina gracilis</name>
    <dbReference type="NCBI Taxonomy" id="874422"/>
    <lineage>
        <taxon>Bacteria</taxon>
        <taxon>Pseudomonadati</taxon>
        <taxon>Bacteroidota</taxon>
        <taxon>Flavobacteriia</taxon>
        <taxon>Flavobacteriales</taxon>
        <taxon>Flavobacteriaceae</taxon>
        <taxon>Aquimarina</taxon>
    </lineage>
</organism>
<protein>
    <recommendedName>
        <fullName evidence="3">Peptidase S41-like protein</fullName>
    </recommendedName>
</protein>
<proteinExistence type="predicted"/>
<dbReference type="Gene3D" id="2.30.42.10">
    <property type="match status" value="1"/>
</dbReference>
<reference evidence="1 2" key="1">
    <citation type="journal article" date="2013" name="Int. J. Syst. Evol. Microbiol.">
        <title>Aquimarina gracilis sp. nov., isolated from the gut microflora of a mussel, Mytilus coruscus, and emended description of Aquimarina spongiae.</title>
        <authorList>
            <person name="Park S.C."/>
            <person name="Choe H.N."/>
            <person name="Baik K.S."/>
            <person name="Seong C.N."/>
        </authorList>
    </citation>
    <scope>NUCLEOTIDE SEQUENCE [LARGE SCALE GENOMIC DNA]</scope>
    <source>
        <strain evidence="1 2">PSC32</strain>
    </source>
</reference>
<evidence type="ECO:0000313" key="2">
    <source>
        <dbReference type="Proteomes" id="UP001327027"/>
    </source>
</evidence>
<dbReference type="InterPro" id="IPR029045">
    <property type="entry name" value="ClpP/crotonase-like_dom_sf"/>
</dbReference>
<evidence type="ECO:0000313" key="1">
    <source>
        <dbReference type="EMBL" id="MEB3345100.1"/>
    </source>
</evidence>
<dbReference type="SUPFAM" id="SSF52096">
    <property type="entry name" value="ClpP/crotonase"/>
    <property type="match status" value="1"/>
</dbReference>
<dbReference type="Proteomes" id="UP001327027">
    <property type="component" value="Unassembled WGS sequence"/>
</dbReference>
<dbReference type="Gene3D" id="3.90.226.10">
    <property type="entry name" value="2-enoyl-CoA Hydratase, Chain A, domain 1"/>
    <property type="match status" value="1"/>
</dbReference>
<dbReference type="InterPro" id="IPR036034">
    <property type="entry name" value="PDZ_sf"/>
</dbReference>
<comment type="caution">
    <text evidence="1">The sequence shown here is derived from an EMBL/GenBank/DDBJ whole genome shotgun (WGS) entry which is preliminary data.</text>
</comment>
<name>A0ABU5ZSV9_9FLAO</name>
<keyword evidence="2" id="KW-1185">Reference proteome</keyword>
<gene>
    <name evidence="1" type="ORF">U6A24_06490</name>
</gene>
<dbReference type="PROSITE" id="PS51257">
    <property type="entry name" value="PROKAR_LIPOPROTEIN"/>
    <property type="match status" value="1"/>
</dbReference>
<accession>A0ABU5ZSV9</accession>
<dbReference type="RefSeq" id="WP_324179134.1">
    <property type="nucleotide sequence ID" value="NZ_BAABAW010000008.1"/>
</dbReference>